<protein>
    <submittedName>
        <fullName evidence="1">Unnamed protein product</fullName>
    </submittedName>
</protein>
<evidence type="ECO:0000313" key="2">
    <source>
        <dbReference type="Proteomes" id="UP001165064"/>
    </source>
</evidence>
<dbReference type="EMBL" id="BSXS01001588">
    <property type="protein sequence ID" value="GME76617.1"/>
    <property type="molecule type" value="Genomic_DNA"/>
</dbReference>
<accession>A0ACB5SY85</accession>
<proteinExistence type="predicted"/>
<reference evidence="1" key="1">
    <citation type="submission" date="2023-04" db="EMBL/GenBank/DDBJ databases">
        <title>Ambrosiozyma monospora NBRC 10751.</title>
        <authorList>
            <person name="Ichikawa N."/>
            <person name="Sato H."/>
            <person name="Tonouchi N."/>
        </authorList>
    </citation>
    <scope>NUCLEOTIDE SEQUENCE</scope>
    <source>
        <strain evidence="1">NBRC 10751</strain>
    </source>
</reference>
<gene>
    <name evidence="1" type="ORF">Amon02_000268800</name>
</gene>
<sequence>MNPSGSISSNSSADPKIEADAYSYYLTSTIFLNKFLHVDLPKLSVETIPKTNSIQLKSLQALLLLATFGLLKPIKPGVWYIMLLAEGLINDMELYSEETLQAWEHFYGANIKNNSVNNNNQLVPHIINIKNLDINDLDRNNYSHTHRLTFWSFYSLERQVCCFVDKPFTLSDPDVTALPITTIMDPLQDDNLTVPSFFTELRNFQGKIHQFVNGSRASGFSLLNYIDLDSFTFQTHKSLNVLVLKFLDTISITRNPRLKNAVQTISDFAVLNYFSLIHNLYKPTINRAKLNIRELELLFKVSSQIVMTYDKLDSANKMTFKYMSIGIIHQACISYFYCLINAPKLCFNTQILKFLDKFVEIMSKLLSKLETNWESAKQIKNALVAIASHIRNFIMRVQMDNSQNQQQRSENNDYDYLIALLAIPNTSQACITEPIPSLKEENGNPDMHADDSLGFSSVLRNILNLVEVQQLYYVEQPIWKQVSQQKQQPMLPDNSGFLNRPSMAKKSFAIPPRSSPYPVIPYQQPQGQQQFQQSTTPTPPSYNPGQTVYTPQFGSPQIPFNSPHQSQYQTGYPVGQIQQQQQQPHSPFPQMPPKPEFFPVIQNQQQIQPQYQQQYPYAGALPGAPPLPPPLPTALQQQQSPYQPQPQQFQQLDTRHSPQLQSSQPPFEVTKAWNTLFSKPPVLKNLMLYGPPFSPLPTSGNPSTSSTTTTTTSSGPVMNMNTVQQRRSGDGSSSNSSLNTFQPPITNIPPVTMMPPVGGIPANGGSGSFLPPLQAQQNVYRQGSTSSNPGSSISGATIPDVPQGGPPIG</sequence>
<comment type="caution">
    <text evidence="1">The sequence shown here is derived from an EMBL/GenBank/DDBJ whole genome shotgun (WGS) entry which is preliminary data.</text>
</comment>
<evidence type="ECO:0000313" key="1">
    <source>
        <dbReference type="EMBL" id="GME76617.1"/>
    </source>
</evidence>
<organism evidence="1 2">
    <name type="scientific">Ambrosiozyma monospora</name>
    <name type="common">Yeast</name>
    <name type="synonym">Endomycopsis monosporus</name>
    <dbReference type="NCBI Taxonomy" id="43982"/>
    <lineage>
        <taxon>Eukaryota</taxon>
        <taxon>Fungi</taxon>
        <taxon>Dikarya</taxon>
        <taxon>Ascomycota</taxon>
        <taxon>Saccharomycotina</taxon>
        <taxon>Pichiomycetes</taxon>
        <taxon>Pichiales</taxon>
        <taxon>Pichiaceae</taxon>
        <taxon>Ambrosiozyma</taxon>
    </lineage>
</organism>
<name>A0ACB5SY85_AMBMO</name>
<keyword evidence="2" id="KW-1185">Reference proteome</keyword>
<dbReference type="Proteomes" id="UP001165064">
    <property type="component" value="Unassembled WGS sequence"/>
</dbReference>